<dbReference type="Gramene" id="Os07t0591202-00">
    <property type="protein sequence ID" value="Os07t0591202-00"/>
    <property type="gene ID" value="Os07g0591202"/>
</dbReference>
<name>A0A0P0X834_ORYSJ</name>
<sequence>LAGLADGAGADVGGRDEAVDGQAGDVERHLLDAPGLLHPRLGVAHGGLAEAEQRDGGAPRVRDHDALDGAVVLQRGADGGLPVDGVAAGVRLDAGEVGVLDVHDQAGALAEVAEQDVPDDLRRPLAPLLQRLRVGRQLEDEAVLAVHLLLADAPRLREQPRRRQRIEPLHRRGGAGARGPWRRGRRATACGARRGGRWIP</sequence>
<organism evidence="1 2">
    <name type="scientific">Oryza sativa subsp. japonica</name>
    <name type="common">Rice</name>
    <dbReference type="NCBI Taxonomy" id="39947"/>
    <lineage>
        <taxon>Eukaryota</taxon>
        <taxon>Viridiplantae</taxon>
        <taxon>Streptophyta</taxon>
        <taxon>Embryophyta</taxon>
        <taxon>Tracheophyta</taxon>
        <taxon>Spermatophyta</taxon>
        <taxon>Magnoliopsida</taxon>
        <taxon>Liliopsida</taxon>
        <taxon>Poales</taxon>
        <taxon>Poaceae</taxon>
        <taxon>BOP clade</taxon>
        <taxon>Oryzoideae</taxon>
        <taxon>Oryzeae</taxon>
        <taxon>Oryzinae</taxon>
        <taxon>Oryza</taxon>
        <taxon>Oryza sativa</taxon>
    </lineage>
</organism>
<evidence type="ECO:0000313" key="1">
    <source>
        <dbReference type="EMBL" id="BAT02438.1"/>
    </source>
</evidence>
<feature type="non-terminal residue" evidence="1">
    <location>
        <position position="1"/>
    </location>
</feature>
<reference evidence="1 2" key="2">
    <citation type="journal article" date="2013" name="Plant Cell Physiol.">
        <title>Rice Annotation Project Database (RAP-DB): an integrative and interactive database for rice genomics.</title>
        <authorList>
            <person name="Sakai H."/>
            <person name="Lee S.S."/>
            <person name="Tanaka T."/>
            <person name="Numa H."/>
            <person name="Kim J."/>
            <person name="Kawahara Y."/>
            <person name="Wakimoto H."/>
            <person name="Yang C.C."/>
            <person name="Iwamoto M."/>
            <person name="Abe T."/>
            <person name="Yamada Y."/>
            <person name="Muto A."/>
            <person name="Inokuchi H."/>
            <person name="Ikemura T."/>
            <person name="Matsumoto T."/>
            <person name="Sasaki T."/>
            <person name="Itoh T."/>
        </authorList>
    </citation>
    <scope>NUCLEOTIDE SEQUENCE [LARGE SCALE GENOMIC DNA]</scope>
    <source>
        <strain evidence="2">cv. Nipponbare</strain>
    </source>
</reference>
<gene>
    <name evidence="1" type="ordered locus">Os07g0591202</name>
    <name evidence="1" type="ORF">OSNPB_070591202</name>
</gene>
<feature type="non-terminal residue" evidence="1">
    <location>
        <position position="200"/>
    </location>
</feature>
<dbReference type="Proteomes" id="UP000059680">
    <property type="component" value="Chromosome 7"/>
</dbReference>
<reference evidence="2" key="1">
    <citation type="journal article" date="2005" name="Nature">
        <title>The map-based sequence of the rice genome.</title>
        <authorList>
            <consortium name="International rice genome sequencing project (IRGSP)"/>
            <person name="Matsumoto T."/>
            <person name="Wu J."/>
            <person name="Kanamori H."/>
            <person name="Katayose Y."/>
            <person name="Fujisawa M."/>
            <person name="Namiki N."/>
            <person name="Mizuno H."/>
            <person name="Yamamoto K."/>
            <person name="Antonio B.A."/>
            <person name="Baba T."/>
            <person name="Sakata K."/>
            <person name="Nagamura Y."/>
            <person name="Aoki H."/>
            <person name="Arikawa K."/>
            <person name="Arita K."/>
            <person name="Bito T."/>
            <person name="Chiden Y."/>
            <person name="Fujitsuka N."/>
            <person name="Fukunaka R."/>
            <person name="Hamada M."/>
            <person name="Harada C."/>
            <person name="Hayashi A."/>
            <person name="Hijishita S."/>
            <person name="Honda M."/>
            <person name="Hosokawa S."/>
            <person name="Ichikawa Y."/>
            <person name="Idonuma A."/>
            <person name="Iijima M."/>
            <person name="Ikeda M."/>
            <person name="Ikeno M."/>
            <person name="Ito K."/>
            <person name="Ito S."/>
            <person name="Ito T."/>
            <person name="Ito Y."/>
            <person name="Ito Y."/>
            <person name="Iwabuchi A."/>
            <person name="Kamiya K."/>
            <person name="Karasawa W."/>
            <person name="Kurita K."/>
            <person name="Katagiri S."/>
            <person name="Kikuta A."/>
            <person name="Kobayashi H."/>
            <person name="Kobayashi N."/>
            <person name="Machita K."/>
            <person name="Maehara T."/>
            <person name="Masukawa M."/>
            <person name="Mizubayashi T."/>
            <person name="Mukai Y."/>
            <person name="Nagasaki H."/>
            <person name="Nagata Y."/>
            <person name="Naito S."/>
            <person name="Nakashima M."/>
            <person name="Nakama Y."/>
            <person name="Nakamichi Y."/>
            <person name="Nakamura M."/>
            <person name="Meguro A."/>
            <person name="Negishi M."/>
            <person name="Ohta I."/>
            <person name="Ohta T."/>
            <person name="Okamoto M."/>
            <person name="Ono N."/>
            <person name="Saji S."/>
            <person name="Sakaguchi M."/>
            <person name="Sakai K."/>
            <person name="Shibata M."/>
            <person name="Shimokawa T."/>
            <person name="Song J."/>
            <person name="Takazaki Y."/>
            <person name="Terasawa K."/>
            <person name="Tsugane M."/>
            <person name="Tsuji K."/>
            <person name="Ueda S."/>
            <person name="Waki K."/>
            <person name="Yamagata H."/>
            <person name="Yamamoto M."/>
            <person name="Yamamoto S."/>
            <person name="Yamane H."/>
            <person name="Yoshiki S."/>
            <person name="Yoshihara R."/>
            <person name="Yukawa K."/>
            <person name="Zhong H."/>
            <person name="Yano M."/>
            <person name="Yuan Q."/>
            <person name="Ouyang S."/>
            <person name="Liu J."/>
            <person name="Jones K.M."/>
            <person name="Gansberger K."/>
            <person name="Moffat K."/>
            <person name="Hill J."/>
            <person name="Bera J."/>
            <person name="Fadrosh D."/>
            <person name="Jin S."/>
            <person name="Johri S."/>
            <person name="Kim M."/>
            <person name="Overton L."/>
            <person name="Reardon M."/>
            <person name="Tsitrin T."/>
            <person name="Vuong H."/>
            <person name="Weaver B."/>
            <person name="Ciecko A."/>
            <person name="Tallon L."/>
            <person name="Jackson J."/>
            <person name="Pai G."/>
            <person name="Aken S.V."/>
            <person name="Utterback T."/>
            <person name="Reidmuller S."/>
            <person name="Feldblyum T."/>
            <person name="Hsiao J."/>
            <person name="Zismann V."/>
            <person name="Iobst S."/>
            <person name="de Vazeille A.R."/>
            <person name="Buell C.R."/>
            <person name="Ying K."/>
            <person name="Li Y."/>
            <person name="Lu T."/>
            <person name="Huang Y."/>
            <person name="Zhao Q."/>
            <person name="Feng Q."/>
            <person name="Zhang L."/>
            <person name="Zhu J."/>
            <person name="Weng Q."/>
            <person name="Mu J."/>
            <person name="Lu Y."/>
            <person name="Fan D."/>
            <person name="Liu Y."/>
            <person name="Guan J."/>
            <person name="Zhang Y."/>
            <person name="Yu S."/>
            <person name="Liu X."/>
            <person name="Zhang Y."/>
            <person name="Hong G."/>
            <person name="Han B."/>
            <person name="Choisne N."/>
            <person name="Demange N."/>
            <person name="Orjeda G."/>
            <person name="Samain S."/>
            <person name="Cattolico L."/>
            <person name="Pelletier E."/>
            <person name="Couloux A."/>
            <person name="Segurens B."/>
            <person name="Wincker P."/>
            <person name="D'Hont A."/>
            <person name="Scarpelli C."/>
            <person name="Weissenbach J."/>
            <person name="Salanoubat M."/>
            <person name="Quetier F."/>
            <person name="Yu Y."/>
            <person name="Kim H.R."/>
            <person name="Rambo T."/>
            <person name="Currie J."/>
            <person name="Collura K."/>
            <person name="Luo M."/>
            <person name="Yang T."/>
            <person name="Ammiraju J.S.S."/>
            <person name="Engler F."/>
            <person name="Soderlund C."/>
            <person name="Wing R.A."/>
            <person name="Palmer L.E."/>
            <person name="de la Bastide M."/>
            <person name="Spiegel L."/>
            <person name="Nascimento L."/>
            <person name="Zutavern T."/>
            <person name="O'Shaughnessy A."/>
            <person name="Dike S."/>
            <person name="Dedhia N."/>
            <person name="Preston R."/>
            <person name="Balija V."/>
            <person name="McCombie W.R."/>
            <person name="Chow T."/>
            <person name="Chen H."/>
            <person name="Chung M."/>
            <person name="Chen C."/>
            <person name="Shaw J."/>
            <person name="Wu H."/>
            <person name="Hsiao K."/>
            <person name="Chao Y."/>
            <person name="Chu M."/>
            <person name="Cheng C."/>
            <person name="Hour A."/>
            <person name="Lee P."/>
            <person name="Lin S."/>
            <person name="Lin Y."/>
            <person name="Liou J."/>
            <person name="Liu S."/>
            <person name="Hsing Y."/>
            <person name="Raghuvanshi S."/>
            <person name="Mohanty A."/>
            <person name="Bharti A.K."/>
            <person name="Gaur A."/>
            <person name="Gupta V."/>
            <person name="Kumar D."/>
            <person name="Ravi V."/>
            <person name="Vij S."/>
            <person name="Kapur A."/>
            <person name="Khurana P."/>
            <person name="Khurana P."/>
            <person name="Khurana J.P."/>
            <person name="Tyagi A.K."/>
            <person name="Gaikwad K."/>
            <person name="Singh A."/>
            <person name="Dalal V."/>
            <person name="Srivastava S."/>
            <person name="Dixit A."/>
            <person name="Pal A.K."/>
            <person name="Ghazi I.A."/>
            <person name="Yadav M."/>
            <person name="Pandit A."/>
            <person name="Bhargava A."/>
            <person name="Sureshbabu K."/>
            <person name="Batra K."/>
            <person name="Sharma T.R."/>
            <person name="Mohapatra T."/>
            <person name="Singh N.K."/>
            <person name="Messing J."/>
            <person name="Nelson A.B."/>
            <person name="Fuks G."/>
            <person name="Kavchok S."/>
            <person name="Keizer G."/>
            <person name="Linton E."/>
            <person name="Llaca V."/>
            <person name="Song R."/>
            <person name="Tanyolac B."/>
            <person name="Young S."/>
            <person name="Ho-Il K."/>
            <person name="Hahn J.H."/>
            <person name="Sangsakoo G."/>
            <person name="Vanavichit A."/>
            <person name="de Mattos Luiz.A.T."/>
            <person name="Zimmer P.D."/>
            <person name="Malone G."/>
            <person name="Dellagostin O."/>
            <person name="de Oliveira A.C."/>
            <person name="Bevan M."/>
            <person name="Bancroft I."/>
            <person name="Minx P."/>
            <person name="Cordum H."/>
            <person name="Wilson R."/>
            <person name="Cheng Z."/>
            <person name="Jin W."/>
            <person name="Jiang J."/>
            <person name="Leong S.A."/>
            <person name="Iwama H."/>
            <person name="Gojobori T."/>
            <person name="Itoh T."/>
            <person name="Niimura Y."/>
            <person name="Fujii Y."/>
            <person name="Habara T."/>
            <person name="Sakai H."/>
            <person name="Sato Y."/>
            <person name="Wilson G."/>
            <person name="Kumar K."/>
            <person name="McCouch S."/>
            <person name="Juretic N."/>
            <person name="Hoen D."/>
            <person name="Wright S."/>
            <person name="Bruskiewich R."/>
            <person name="Bureau T."/>
            <person name="Miyao A."/>
            <person name="Hirochika H."/>
            <person name="Nishikawa T."/>
            <person name="Kadowaki K."/>
            <person name="Sugiura M."/>
            <person name="Burr B."/>
            <person name="Sasaki T."/>
        </authorList>
    </citation>
    <scope>NUCLEOTIDE SEQUENCE [LARGE SCALE GENOMIC DNA]</scope>
    <source>
        <strain evidence="2">cv. Nipponbare</strain>
    </source>
</reference>
<reference evidence="1 2" key="3">
    <citation type="journal article" date="2013" name="Rice">
        <title>Improvement of the Oryza sativa Nipponbare reference genome using next generation sequence and optical map data.</title>
        <authorList>
            <person name="Kawahara Y."/>
            <person name="de la Bastide M."/>
            <person name="Hamilton J.P."/>
            <person name="Kanamori H."/>
            <person name="McCombie W.R."/>
            <person name="Ouyang S."/>
            <person name="Schwartz D.C."/>
            <person name="Tanaka T."/>
            <person name="Wu J."/>
            <person name="Zhou S."/>
            <person name="Childs K.L."/>
            <person name="Davidson R.M."/>
            <person name="Lin H."/>
            <person name="Quesada-Ocampo L."/>
            <person name="Vaillancourt B."/>
            <person name="Sakai H."/>
            <person name="Lee S.S."/>
            <person name="Kim J."/>
            <person name="Numa H."/>
            <person name="Itoh T."/>
            <person name="Buell C.R."/>
            <person name="Matsumoto T."/>
        </authorList>
    </citation>
    <scope>NUCLEOTIDE SEQUENCE [LARGE SCALE GENOMIC DNA]</scope>
    <source>
        <strain evidence="2">cv. Nipponbare</strain>
    </source>
</reference>
<evidence type="ECO:0000313" key="2">
    <source>
        <dbReference type="Proteomes" id="UP000059680"/>
    </source>
</evidence>
<keyword evidence="2" id="KW-1185">Reference proteome</keyword>
<dbReference type="AlphaFoldDB" id="A0A0P0X834"/>
<dbReference type="eggNOG" id="ENOG502R6IH">
    <property type="taxonomic scope" value="Eukaryota"/>
</dbReference>
<protein>
    <submittedName>
        <fullName evidence="1">Os07g0591202 protein</fullName>
    </submittedName>
</protein>
<accession>A0A0P0X834</accession>
<dbReference type="InParanoid" id="A0A0P0X834"/>
<proteinExistence type="predicted"/>
<dbReference type="EMBL" id="AP014963">
    <property type="protein sequence ID" value="BAT02438.1"/>
    <property type="molecule type" value="Genomic_DNA"/>
</dbReference>
<dbReference type="PaxDb" id="39947-A0A0P0X834"/>